<dbReference type="Proteomes" id="UP000728032">
    <property type="component" value="Unassembled WGS sequence"/>
</dbReference>
<dbReference type="InterPro" id="IPR002347">
    <property type="entry name" value="SDR_fam"/>
</dbReference>
<proteinExistence type="predicted"/>
<reference evidence="1" key="1">
    <citation type="submission" date="2020-11" db="EMBL/GenBank/DDBJ databases">
        <authorList>
            <person name="Tran Van P."/>
        </authorList>
    </citation>
    <scope>NUCLEOTIDE SEQUENCE</scope>
</reference>
<dbReference type="PANTHER" id="PTHR43975:SF2">
    <property type="entry name" value="EG:BACR7A4.14 PROTEIN-RELATED"/>
    <property type="match status" value="1"/>
</dbReference>
<dbReference type="Gene3D" id="3.40.50.720">
    <property type="entry name" value="NAD(P)-binding Rossmann-like Domain"/>
    <property type="match status" value="1"/>
</dbReference>
<evidence type="ECO:0000313" key="1">
    <source>
        <dbReference type="EMBL" id="CAD7641462.1"/>
    </source>
</evidence>
<evidence type="ECO:0000313" key="2">
    <source>
        <dbReference type="Proteomes" id="UP000728032"/>
    </source>
</evidence>
<organism evidence="1">
    <name type="scientific">Oppiella nova</name>
    <dbReference type="NCBI Taxonomy" id="334625"/>
    <lineage>
        <taxon>Eukaryota</taxon>
        <taxon>Metazoa</taxon>
        <taxon>Ecdysozoa</taxon>
        <taxon>Arthropoda</taxon>
        <taxon>Chelicerata</taxon>
        <taxon>Arachnida</taxon>
        <taxon>Acari</taxon>
        <taxon>Acariformes</taxon>
        <taxon>Sarcoptiformes</taxon>
        <taxon>Oribatida</taxon>
        <taxon>Brachypylina</taxon>
        <taxon>Oppioidea</taxon>
        <taxon>Oppiidae</taxon>
        <taxon>Oppiella</taxon>
    </lineage>
</organism>
<dbReference type="EMBL" id="CAJPVJ010000853">
    <property type="protein sequence ID" value="CAG2163541.1"/>
    <property type="molecule type" value="Genomic_DNA"/>
</dbReference>
<dbReference type="Pfam" id="PF13561">
    <property type="entry name" value="adh_short_C2"/>
    <property type="match status" value="1"/>
</dbReference>
<dbReference type="PANTHER" id="PTHR43975">
    <property type="entry name" value="ZGC:101858"/>
    <property type="match status" value="1"/>
</dbReference>
<dbReference type="EMBL" id="OC915678">
    <property type="protein sequence ID" value="CAD7641462.1"/>
    <property type="molecule type" value="Genomic_DNA"/>
</dbReference>
<name>A0A7R9QD76_9ACAR</name>
<dbReference type="SUPFAM" id="SSF51735">
    <property type="entry name" value="NAD(P)-binding Rossmann-fold domains"/>
    <property type="match status" value="1"/>
</dbReference>
<sequence length="138" mass="14527">MQVWDQVFAIDLRAVAELIHESVPYLEETNGTIIGISSIDGIAPNVYGLAYSPAKAALDMLTRVLALQLGPKGIRVNSLNPGAINVGKWVSNEDHPPLGRDGQPLDIAKGVVFLASSDASFITGANLVVDGGLIYKSG</sequence>
<keyword evidence="2" id="KW-1185">Reference proteome</keyword>
<dbReference type="AlphaFoldDB" id="A0A7R9QD76"/>
<dbReference type="InterPro" id="IPR036291">
    <property type="entry name" value="NAD(P)-bd_dom_sf"/>
</dbReference>
<accession>A0A7R9QD76</accession>
<dbReference type="PRINTS" id="PR00081">
    <property type="entry name" value="GDHRDH"/>
</dbReference>
<dbReference type="OrthoDB" id="47007at2759"/>
<protein>
    <submittedName>
        <fullName evidence="1">Uncharacterized protein</fullName>
    </submittedName>
</protein>
<gene>
    <name evidence="1" type="ORF">ONB1V03_LOCUS3115</name>
</gene>